<evidence type="ECO:0000313" key="2">
    <source>
        <dbReference type="Proteomes" id="UP000217211"/>
    </source>
</evidence>
<proteinExistence type="predicted"/>
<dbReference type="eggNOG" id="ENOG5032YQ5">
    <property type="taxonomic scope" value="Bacteria"/>
</dbReference>
<gene>
    <name evidence="1" type="ORF">SJ05684_c21980</name>
</gene>
<reference evidence="1 2" key="1">
    <citation type="submission" date="2017-08" db="EMBL/GenBank/DDBJ databases">
        <title>Multipartite genome sequences of Sinorhizobium species nodulating soybeans.</title>
        <authorList>
            <person name="Tian C.F."/>
        </authorList>
    </citation>
    <scope>NUCLEOTIDE SEQUENCE [LARGE SCALE GENOMIC DNA]</scope>
    <source>
        <strain evidence="1 2">CCBAU 05684</strain>
    </source>
</reference>
<dbReference type="SUPFAM" id="SSF54427">
    <property type="entry name" value="NTF2-like"/>
    <property type="match status" value="1"/>
</dbReference>
<keyword evidence="2" id="KW-1185">Reference proteome</keyword>
<evidence type="ECO:0000313" key="1">
    <source>
        <dbReference type="EMBL" id="ASY63639.1"/>
    </source>
</evidence>
<dbReference type="InterPro" id="IPR032710">
    <property type="entry name" value="NTF2-like_dom_sf"/>
</dbReference>
<accession>A0A249PEG2</accession>
<name>A0A249PEG2_9HYPH</name>
<dbReference type="STRING" id="716928.GCA_000261485_00329"/>
<dbReference type="Proteomes" id="UP000217211">
    <property type="component" value="Chromosome"/>
</dbReference>
<dbReference type="KEGG" id="esj:SJ05684_c21980"/>
<dbReference type="AlphaFoldDB" id="A0A249PEG2"/>
<evidence type="ECO:0008006" key="3">
    <source>
        <dbReference type="Google" id="ProtNLM"/>
    </source>
</evidence>
<organism evidence="1 2">
    <name type="scientific">Sinorhizobium sojae CCBAU 05684</name>
    <dbReference type="NCBI Taxonomy" id="716928"/>
    <lineage>
        <taxon>Bacteria</taxon>
        <taxon>Pseudomonadati</taxon>
        <taxon>Pseudomonadota</taxon>
        <taxon>Alphaproteobacteria</taxon>
        <taxon>Hyphomicrobiales</taxon>
        <taxon>Rhizobiaceae</taxon>
        <taxon>Sinorhizobium/Ensifer group</taxon>
        <taxon>Sinorhizobium</taxon>
    </lineage>
</organism>
<sequence length="56" mass="6349">MTERRIARPAEAIIVLAYRAHSRRDAEAPYAAHCTSTYAKIGDDWRMVQHQQAPAP</sequence>
<dbReference type="EMBL" id="CP023067">
    <property type="protein sequence ID" value="ASY63639.1"/>
    <property type="molecule type" value="Genomic_DNA"/>
</dbReference>
<protein>
    <recommendedName>
        <fullName evidence="3">SnoaL-like domain-containing protein</fullName>
    </recommendedName>
</protein>